<dbReference type="NCBIfam" id="TIGR01891">
    <property type="entry name" value="amidohydrolases"/>
    <property type="match status" value="1"/>
</dbReference>
<proteinExistence type="predicted"/>
<evidence type="ECO:0000256" key="2">
    <source>
        <dbReference type="PIRSR" id="PIRSR005962-1"/>
    </source>
</evidence>
<feature type="binding site" evidence="2">
    <location>
        <position position="140"/>
    </location>
    <ligand>
        <name>Mn(2+)</name>
        <dbReference type="ChEBI" id="CHEBI:29035"/>
        <label>2</label>
    </ligand>
</feature>
<organism evidence="4 5">
    <name type="scientific">Candidatus Avoscillospira avistercoris</name>
    <dbReference type="NCBI Taxonomy" id="2840707"/>
    <lineage>
        <taxon>Bacteria</taxon>
        <taxon>Bacillati</taxon>
        <taxon>Bacillota</taxon>
        <taxon>Clostridia</taxon>
        <taxon>Eubacteriales</taxon>
        <taxon>Oscillospiraceae</taxon>
        <taxon>Oscillospiraceae incertae sedis</taxon>
        <taxon>Candidatus Avoscillospira</taxon>
    </lineage>
</organism>
<protein>
    <submittedName>
        <fullName evidence="4">Amidohydrolase</fullName>
    </submittedName>
</protein>
<feature type="binding site" evidence="2">
    <location>
        <position position="168"/>
    </location>
    <ligand>
        <name>Mn(2+)</name>
        <dbReference type="ChEBI" id="CHEBI:29035"/>
        <label>2</label>
    </ligand>
</feature>
<evidence type="ECO:0000313" key="5">
    <source>
        <dbReference type="Proteomes" id="UP000886741"/>
    </source>
</evidence>
<dbReference type="GO" id="GO:0019877">
    <property type="term" value="P:diaminopimelate biosynthetic process"/>
    <property type="evidence" value="ECO:0007669"/>
    <property type="project" value="UniProtKB-ARBA"/>
</dbReference>
<dbReference type="EMBL" id="DVJJ01000059">
    <property type="protein sequence ID" value="HIS64470.1"/>
    <property type="molecule type" value="Genomic_DNA"/>
</dbReference>
<keyword evidence="1" id="KW-0378">Hydrolase</keyword>
<dbReference type="SUPFAM" id="SSF53187">
    <property type="entry name" value="Zn-dependent exopeptidases"/>
    <property type="match status" value="1"/>
</dbReference>
<feature type="binding site" evidence="2">
    <location>
        <position position="104"/>
    </location>
    <ligand>
        <name>Mn(2+)</name>
        <dbReference type="ChEBI" id="CHEBI:29035"/>
        <label>2</label>
    </ligand>
</feature>
<keyword evidence="2" id="KW-0464">Manganese</keyword>
<keyword evidence="2" id="KW-0479">Metal-binding</keyword>
<dbReference type="PIRSF" id="PIRSF005962">
    <property type="entry name" value="Pept_M20D_amidohydro"/>
    <property type="match status" value="1"/>
</dbReference>
<dbReference type="AlphaFoldDB" id="A0A9D1F9A3"/>
<sequence>MTMNELRSRAMELAPMLKAIKDDLHRHPELSFQERRTTELIRRRLEALSISILDLGMETGVVGYLQGGRPGPTVALRADIDAIAQQEPTDNGVVSETPGVMHACGHDFHTTCLLGAARLLSERREELAGNVVFLFQPAEEVTKGAKAMMEHGLWEKLPEMPRFLFGLHTRPEIACGDVAIVPGGIMAGKTHFFIDLTGVTGHCGSPHKCVDVITCGAAIVNAIQTVVSRNTDPLEPLVCAVFSIHAGTPENFVPETLSMSGDIRAHSDAVMAATEKRLQQVVQGIAETYGCQWELRFAPQVPVTYNGPEMTALARKAAETVAGPEHIVSPRGDMGSEDFAVLGQTVPAFFYWIGTGYPNQTNAAWHNARFRTDDDALPLGAALLASSVLTAMEQTPSL</sequence>
<comment type="cofactor">
    <cofactor evidence="2">
        <name>Mn(2+)</name>
        <dbReference type="ChEBI" id="CHEBI:29035"/>
    </cofactor>
    <text evidence="2">The Mn(2+) ion enhances activity.</text>
</comment>
<dbReference type="InterPro" id="IPR036264">
    <property type="entry name" value="Bact_exopeptidase_dim_dom"/>
</dbReference>
<evidence type="ECO:0000313" key="4">
    <source>
        <dbReference type="EMBL" id="HIS64470.1"/>
    </source>
</evidence>
<dbReference type="PANTHER" id="PTHR11014:SF63">
    <property type="entry name" value="METALLOPEPTIDASE, PUTATIVE (AFU_ORTHOLOGUE AFUA_6G09600)-RELATED"/>
    <property type="match status" value="1"/>
</dbReference>
<dbReference type="GO" id="GO:0050118">
    <property type="term" value="F:N-acetyldiaminopimelate deacetylase activity"/>
    <property type="evidence" value="ECO:0007669"/>
    <property type="project" value="UniProtKB-ARBA"/>
</dbReference>
<evidence type="ECO:0000259" key="3">
    <source>
        <dbReference type="Pfam" id="PF07687"/>
    </source>
</evidence>
<dbReference type="Proteomes" id="UP000886741">
    <property type="component" value="Unassembled WGS sequence"/>
</dbReference>
<dbReference type="GO" id="GO:0046872">
    <property type="term" value="F:metal ion binding"/>
    <property type="evidence" value="ECO:0007669"/>
    <property type="project" value="UniProtKB-KW"/>
</dbReference>
<dbReference type="Pfam" id="PF01546">
    <property type="entry name" value="Peptidase_M20"/>
    <property type="match status" value="1"/>
</dbReference>
<feature type="binding site" evidence="2">
    <location>
        <position position="106"/>
    </location>
    <ligand>
        <name>Mn(2+)</name>
        <dbReference type="ChEBI" id="CHEBI:29035"/>
        <label>2</label>
    </ligand>
</feature>
<dbReference type="Gene3D" id="3.40.630.10">
    <property type="entry name" value="Zn peptidases"/>
    <property type="match status" value="1"/>
</dbReference>
<accession>A0A9D1F9A3</accession>
<evidence type="ECO:0000256" key="1">
    <source>
        <dbReference type="ARBA" id="ARBA00022801"/>
    </source>
</evidence>
<dbReference type="InterPro" id="IPR002933">
    <property type="entry name" value="Peptidase_M20"/>
</dbReference>
<reference evidence="4" key="1">
    <citation type="submission" date="2020-10" db="EMBL/GenBank/DDBJ databases">
        <authorList>
            <person name="Gilroy R."/>
        </authorList>
    </citation>
    <scope>NUCLEOTIDE SEQUENCE</scope>
    <source>
        <strain evidence="4">ChiBcec16-1751</strain>
    </source>
</reference>
<dbReference type="SUPFAM" id="SSF55031">
    <property type="entry name" value="Bacterial exopeptidase dimerisation domain"/>
    <property type="match status" value="1"/>
</dbReference>
<feature type="domain" description="Peptidase M20 dimerisation" evidence="3">
    <location>
        <begin position="191"/>
        <end position="285"/>
    </location>
</feature>
<reference evidence="4" key="2">
    <citation type="journal article" date="2021" name="PeerJ">
        <title>Extensive microbial diversity within the chicken gut microbiome revealed by metagenomics and culture.</title>
        <authorList>
            <person name="Gilroy R."/>
            <person name="Ravi A."/>
            <person name="Getino M."/>
            <person name="Pursley I."/>
            <person name="Horton D.L."/>
            <person name="Alikhan N.F."/>
            <person name="Baker D."/>
            <person name="Gharbi K."/>
            <person name="Hall N."/>
            <person name="Watson M."/>
            <person name="Adriaenssens E.M."/>
            <person name="Foster-Nyarko E."/>
            <person name="Jarju S."/>
            <person name="Secka A."/>
            <person name="Antonio M."/>
            <person name="Oren A."/>
            <person name="Chaudhuri R.R."/>
            <person name="La Ragione R."/>
            <person name="Hildebrand F."/>
            <person name="Pallen M.J."/>
        </authorList>
    </citation>
    <scope>NUCLEOTIDE SEQUENCE</scope>
    <source>
        <strain evidence="4">ChiBcec16-1751</strain>
    </source>
</reference>
<dbReference type="Pfam" id="PF07687">
    <property type="entry name" value="M20_dimer"/>
    <property type="match status" value="1"/>
</dbReference>
<dbReference type="PANTHER" id="PTHR11014">
    <property type="entry name" value="PEPTIDASE M20 FAMILY MEMBER"/>
    <property type="match status" value="1"/>
</dbReference>
<comment type="caution">
    <text evidence="4">The sequence shown here is derived from an EMBL/GenBank/DDBJ whole genome shotgun (WGS) entry which is preliminary data.</text>
</comment>
<feature type="binding site" evidence="2">
    <location>
        <position position="366"/>
    </location>
    <ligand>
        <name>Mn(2+)</name>
        <dbReference type="ChEBI" id="CHEBI:29035"/>
        <label>2</label>
    </ligand>
</feature>
<dbReference type="Gene3D" id="3.30.70.360">
    <property type="match status" value="1"/>
</dbReference>
<dbReference type="CDD" id="cd03886">
    <property type="entry name" value="M20_Acy1"/>
    <property type="match status" value="1"/>
</dbReference>
<gene>
    <name evidence="4" type="ORF">IAA83_03740</name>
</gene>
<dbReference type="InterPro" id="IPR011650">
    <property type="entry name" value="Peptidase_M20_dimer"/>
</dbReference>
<name>A0A9D1F9A3_9FIRM</name>
<dbReference type="FunFam" id="3.30.70.360:FF:000001">
    <property type="entry name" value="N-acetyldiaminopimelate deacetylase"/>
    <property type="match status" value="1"/>
</dbReference>
<dbReference type="InterPro" id="IPR017439">
    <property type="entry name" value="Amidohydrolase"/>
</dbReference>